<dbReference type="GO" id="GO:0004672">
    <property type="term" value="F:protein kinase activity"/>
    <property type="evidence" value="ECO:0007669"/>
    <property type="project" value="InterPro"/>
</dbReference>
<dbReference type="Gene3D" id="1.10.510.10">
    <property type="entry name" value="Transferase(Phosphotransferase) domain 1"/>
    <property type="match status" value="1"/>
</dbReference>
<dbReference type="Gene3D" id="3.30.70.1230">
    <property type="entry name" value="Nucleotide cyclase"/>
    <property type="match status" value="1"/>
</dbReference>
<dbReference type="InterPro" id="IPR011009">
    <property type="entry name" value="Kinase-like_dom_sf"/>
</dbReference>
<accession>A0A1H7WZU7</accession>
<dbReference type="CDD" id="cd14014">
    <property type="entry name" value="STKc_PknB_like"/>
    <property type="match status" value="1"/>
</dbReference>
<feature type="region of interest" description="Disordered" evidence="5">
    <location>
        <begin position="1"/>
        <end position="25"/>
    </location>
</feature>
<dbReference type="SUPFAM" id="SSF52540">
    <property type="entry name" value="P-loop containing nucleoside triphosphate hydrolases"/>
    <property type="match status" value="1"/>
</dbReference>
<feature type="binding site" evidence="4">
    <location>
        <position position="88"/>
    </location>
    <ligand>
        <name>ATP</name>
        <dbReference type="ChEBI" id="CHEBI:30616"/>
    </ligand>
</feature>
<dbReference type="GO" id="GO:0016020">
    <property type="term" value="C:membrane"/>
    <property type="evidence" value="ECO:0007669"/>
    <property type="project" value="UniProtKB-SubCell"/>
</dbReference>
<dbReference type="SUPFAM" id="SSF48452">
    <property type="entry name" value="TPR-like"/>
    <property type="match status" value="2"/>
</dbReference>
<dbReference type="GO" id="GO:0004016">
    <property type="term" value="F:adenylate cyclase activity"/>
    <property type="evidence" value="ECO:0007669"/>
    <property type="project" value="TreeGrafter"/>
</dbReference>
<protein>
    <submittedName>
        <fullName evidence="7">Adenylate/guanylate cyclase</fullName>
    </submittedName>
</protein>
<reference evidence="8" key="1">
    <citation type="submission" date="2016-10" db="EMBL/GenBank/DDBJ databases">
        <authorList>
            <person name="Varghese N."/>
            <person name="Submissions S."/>
        </authorList>
    </citation>
    <scope>NUCLEOTIDE SEQUENCE [LARGE SCALE GENOMIC DNA]</scope>
    <source>
        <strain evidence="8">DSM 17044</strain>
    </source>
</reference>
<dbReference type="InterPro" id="IPR027417">
    <property type="entry name" value="P-loop_NTPase"/>
</dbReference>
<dbReference type="SUPFAM" id="SSF55073">
    <property type="entry name" value="Nucleotide cyclase"/>
    <property type="match status" value="1"/>
</dbReference>
<feature type="domain" description="Protein kinase" evidence="6">
    <location>
        <begin position="59"/>
        <end position="335"/>
    </location>
</feature>
<keyword evidence="2 4" id="KW-0547">Nucleotide-binding</keyword>
<dbReference type="InterPro" id="IPR011990">
    <property type="entry name" value="TPR-like_helical_dom_sf"/>
</dbReference>
<feature type="compositionally biased region" description="Polar residues" evidence="5">
    <location>
        <begin position="1"/>
        <end position="14"/>
    </location>
</feature>
<dbReference type="PANTHER" id="PTHR16305:SF28">
    <property type="entry name" value="GUANYLATE CYCLASE DOMAIN-CONTAINING PROTEIN"/>
    <property type="match status" value="1"/>
</dbReference>
<dbReference type="InterPro" id="IPR041664">
    <property type="entry name" value="AAA_16"/>
</dbReference>
<dbReference type="CDD" id="cd07302">
    <property type="entry name" value="CHD"/>
    <property type="match status" value="1"/>
</dbReference>
<dbReference type="PROSITE" id="PS00107">
    <property type="entry name" value="PROTEIN_KINASE_ATP"/>
    <property type="match status" value="1"/>
</dbReference>
<dbReference type="GO" id="GO:0009190">
    <property type="term" value="P:cyclic nucleotide biosynthetic process"/>
    <property type="evidence" value="ECO:0007669"/>
    <property type="project" value="InterPro"/>
</dbReference>
<dbReference type="EMBL" id="FOAP01000014">
    <property type="protein sequence ID" value="SEM26358.1"/>
    <property type="molecule type" value="Genomic_DNA"/>
</dbReference>
<evidence type="ECO:0000256" key="4">
    <source>
        <dbReference type="PROSITE-ProRule" id="PRU10141"/>
    </source>
</evidence>
<evidence type="ECO:0000259" key="6">
    <source>
        <dbReference type="PROSITE" id="PS50011"/>
    </source>
</evidence>
<dbReference type="GO" id="GO:0005524">
    <property type="term" value="F:ATP binding"/>
    <property type="evidence" value="ECO:0007669"/>
    <property type="project" value="UniProtKB-UniRule"/>
</dbReference>
<dbReference type="Gene3D" id="1.25.40.10">
    <property type="entry name" value="Tetratricopeptide repeat domain"/>
    <property type="match status" value="2"/>
</dbReference>
<keyword evidence="8" id="KW-1185">Reference proteome</keyword>
<dbReference type="InterPro" id="IPR008271">
    <property type="entry name" value="Ser/Thr_kinase_AS"/>
</dbReference>
<dbReference type="SMART" id="SM00220">
    <property type="entry name" value="S_TKc"/>
    <property type="match status" value="1"/>
</dbReference>
<dbReference type="Gene3D" id="3.40.50.300">
    <property type="entry name" value="P-loop containing nucleotide triphosphate hydrolases"/>
    <property type="match status" value="1"/>
</dbReference>
<comment type="subcellular location">
    <subcellularLocation>
        <location evidence="1">Membrane</location>
        <topology evidence="1">Single-pass membrane protein</topology>
    </subcellularLocation>
</comment>
<dbReference type="PROSITE" id="PS00108">
    <property type="entry name" value="PROTEIN_KINASE_ST"/>
    <property type="match status" value="1"/>
</dbReference>
<dbReference type="InterPro" id="IPR017441">
    <property type="entry name" value="Protein_kinase_ATP_BS"/>
</dbReference>
<organism evidence="7 8">
    <name type="scientific">Stigmatella aurantiaca</name>
    <dbReference type="NCBI Taxonomy" id="41"/>
    <lineage>
        <taxon>Bacteria</taxon>
        <taxon>Pseudomonadati</taxon>
        <taxon>Myxococcota</taxon>
        <taxon>Myxococcia</taxon>
        <taxon>Myxococcales</taxon>
        <taxon>Cystobacterineae</taxon>
        <taxon>Archangiaceae</taxon>
        <taxon>Stigmatella</taxon>
    </lineage>
</organism>
<gene>
    <name evidence="7" type="ORF">SAMN05444354_1149</name>
</gene>
<dbReference type="OrthoDB" id="222290at2"/>
<dbReference type="PANTHER" id="PTHR16305">
    <property type="entry name" value="TESTICULAR SOLUBLE ADENYLYL CYCLASE"/>
    <property type="match status" value="1"/>
</dbReference>
<evidence type="ECO:0000256" key="2">
    <source>
        <dbReference type="ARBA" id="ARBA00022741"/>
    </source>
</evidence>
<evidence type="ECO:0000256" key="3">
    <source>
        <dbReference type="ARBA" id="ARBA00022840"/>
    </source>
</evidence>
<dbReference type="GO" id="GO:0005737">
    <property type="term" value="C:cytoplasm"/>
    <property type="evidence" value="ECO:0007669"/>
    <property type="project" value="TreeGrafter"/>
</dbReference>
<dbReference type="Gene3D" id="3.30.200.20">
    <property type="entry name" value="Phosphorylase Kinase, domain 1"/>
    <property type="match status" value="1"/>
</dbReference>
<dbReference type="SUPFAM" id="SSF56112">
    <property type="entry name" value="Protein kinase-like (PK-like)"/>
    <property type="match status" value="1"/>
</dbReference>
<dbReference type="InterPro" id="IPR029787">
    <property type="entry name" value="Nucleotide_cyclase"/>
</dbReference>
<name>A0A1H7WZU7_STIAU</name>
<dbReference type="PROSITE" id="PS50011">
    <property type="entry name" value="PROTEIN_KINASE_DOM"/>
    <property type="match status" value="1"/>
</dbReference>
<dbReference type="Proteomes" id="UP000182719">
    <property type="component" value="Unassembled WGS sequence"/>
</dbReference>
<dbReference type="Pfam" id="PF00069">
    <property type="entry name" value="Pkinase"/>
    <property type="match status" value="1"/>
</dbReference>
<keyword evidence="3 4" id="KW-0067">ATP-binding</keyword>
<evidence type="ECO:0000256" key="5">
    <source>
        <dbReference type="SAM" id="MobiDB-lite"/>
    </source>
</evidence>
<evidence type="ECO:0000313" key="7">
    <source>
        <dbReference type="EMBL" id="SEM26358.1"/>
    </source>
</evidence>
<proteinExistence type="predicted"/>
<dbReference type="GO" id="GO:0035556">
    <property type="term" value="P:intracellular signal transduction"/>
    <property type="evidence" value="ECO:0007669"/>
    <property type="project" value="InterPro"/>
</dbReference>
<dbReference type="InterPro" id="IPR001054">
    <property type="entry name" value="A/G_cyclase"/>
</dbReference>
<sequence length="1394" mass="154037">MADSIHPSSETPQFLETERVQDSDSDLQDTLLRKAAEKLSKAPMPLPGDRLGGLSGHRYEILETLGGGGMGRIFRALDHELQRTVALKFLLPSARHTSVKGVSLLREEAQAIARLDHENIVRVHDVSEWSPLLAKDGPLVPMKVPFLVMEYLEGEPLHALLQRERPGLRRTFEIMTDVAKGLAHAHERGLVHRDLKPSNVFLLAHGKTKLLDFGLAWLLADASPTPSMAGVGTPAYMAPEQWRGEPPDTRADIWAAGLLLFELLTGERPFPKMGSRDFQARITSEEPMPSVRERCPELPEEVVRLVASSLAKNPLERPATGATLLQRLSELEERLGLRPQHSQADHAERRQVTLLSCSLSLATGPGRPLALDDPSEVEAAFHRACARIIHQHGGNVTTCVGTEVLACFGHPITREDDAARAVHAALCLKESLPRELRILGEQGLSVKTGLHTGLVSMDDTAPELQGVAAAIQGEAPRVASWLATQAEPNTILLSDRTYALVRGHFETRFLGQRAFAGLLGPRQVSLHHVLGARRLVSRFDRSLVVGSLTPLVGRERELRRLLALRSEALHGRGVFILLRGEAGIGKSRLLQELHNRDTRRSSIWVRCQCWPQFKNTAFHPLTNWLHRCLGFSPDALPEEKQRRLEEQLAQQGLSSEHVSALASILSLHVAEEPAFRQLASEHQREKILSALLAFIQAQAARQPLVLVVEDLHWADPSTLQFLKFLLAHVEKLGACVLLTARTEWEHSWSGRPSVHLLELNPLSPECTVAMLREASRGRPLSAEGLKQLANLTDGIPLFIEELTRAVLEQEGRAGASPEITPVAIPPTLHELLRARLDQLPPRRKALVQLAATLGREFSYELFRAIAFLDERELLRELDQLEQAGFLFRQGHPPYTMYTFKHTLIQNAAYQSLLRSTRQRYHARTVHVLSEQFPDMAEDQPELLAQHSTRAGLVELAVNQWRQAGQHAAAQSAFAEAISHFHRALEQLALLPASPERDNLEITLRAELGQALVTSRGFSSQEVEKEYTRARQLCEQFGDVPLSVLWGIWVVVLVRADPEGSDHLAAHFRRQLEKREDPAALTVLHSALGSLAFWRGEYTLCKQHCLQAKTLFDSQGVSELLFQIRGSSQSHVSEQMLYAYLYLAFSEVMLGHADRARETYAEALEHAEATRHPYAIATALIFGTAIAREAGAPEEALEASHRAMALSTEHGIPITLAIGNCINGWATAQLGDMGEGIARLQEGLSLLRSMGALLVYPYYLGYLASLYLATGQIGEGLTSVEAGLESAEKHRVRNSVPELRRIQGELMLRQGEEAAGRAHLEQALMQARALGAKLHELRAAVSLGRFMTHAGEKEAARALITEALSGVAEGSGLADFKAAQRFLAEFLDLPPLPSG</sequence>
<dbReference type="Pfam" id="PF13191">
    <property type="entry name" value="AAA_16"/>
    <property type="match status" value="1"/>
</dbReference>
<evidence type="ECO:0000256" key="1">
    <source>
        <dbReference type="ARBA" id="ARBA00004167"/>
    </source>
</evidence>
<dbReference type="Pfam" id="PF00211">
    <property type="entry name" value="Guanylate_cyc"/>
    <property type="match status" value="1"/>
</dbReference>
<evidence type="ECO:0000313" key="8">
    <source>
        <dbReference type="Proteomes" id="UP000182719"/>
    </source>
</evidence>
<dbReference type="RefSeq" id="WP_075008874.1">
    <property type="nucleotide sequence ID" value="NZ_FOAP01000014.1"/>
</dbReference>
<dbReference type="InterPro" id="IPR000719">
    <property type="entry name" value="Prot_kinase_dom"/>
</dbReference>